<dbReference type="PRINTS" id="PR00947">
    <property type="entry name" value="CUTICLE"/>
</dbReference>
<dbReference type="PROSITE" id="PS00233">
    <property type="entry name" value="CHIT_BIND_RR_1"/>
    <property type="match status" value="1"/>
</dbReference>
<dbReference type="GO" id="GO:0042302">
    <property type="term" value="F:structural constituent of cuticle"/>
    <property type="evidence" value="ECO:0007669"/>
    <property type="project" value="UniProtKB-UniRule"/>
</dbReference>
<dbReference type="InterPro" id="IPR051217">
    <property type="entry name" value="Insect_Cuticle_Struc_Prot"/>
</dbReference>
<keyword evidence="1 2" id="KW-0193">Cuticle</keyword>
<evidence type="ECO:0000313" key="4">
    <source>
        <dbReference type="Proteomes" id="UP001187531"/>
    </source>
</evidence>
<evidence type="ECO:0000313" key="3">
    <source>
        <dbReference type="EMBL" id="KAK2714570.1"/>
    </source>
</evidence>
<sequence>MTMLAKGVLMLQCVSSSVQPLDKRAFILAAVIAVVAAVPQYPKPAYSGYKPEYKPSYKAEYAPAPYNFAWAVKDDYTYNDYKHEESSDGNGYVKGSYQTLLPDGRVQTVSYTADDYTGYVADVQYSGEAKYDYKPAYKPSYPEPAYKPSYAAPTYKAPAYPAPSYPKPSYKVPAYPASRY</sequence>
<reference evidence="3" key="1">
    <citation type="submission" date="2023-07" db="EMBL/GenBank/DDBJ databases">
        <title>Chromosome-level genome assembly of Artemia franciscana.</title>
        <authorList>
            <person name="Jo E."/>
        </authorList>
    </citation>
    <scope>NUCLEOTIDE SEQUENCE</scope>
    <source>
        <tissue evidence="3">Whole body</tissue>
    </source>
</reference>
<evidence type="ECO:0008006" key="5">
    <source>
        <dbReference type="Google" id="ProtNLM"/>
    </source>
</evidence>
<proteinExistence type="predicted"/>
<keyword evidence="4" id="KW-1185">Reference proteome</keyword>
<dbReference type="PANTHER" id="PTHR12236">
    <property type="entry name" value="STRUCTURAL CONTITUENT OF CUTICLE"/>
    <property type="match status" value="1"/>
</dbReference>
<evidence type="ECO:0000256" key="1">
    <source>
        <dbReference type="ARBA" id="ARBA00022460"/>
    </source>
</evidence>
<dbReference type="GO" id="GO:0005615">
    <property type="term" value="C:extracellular space"/>
    <property type="evidence" value="ECO:0007669"/>
    <property type="project" value="TreeGrafter"/>
</dbReference>
<name>A0AA88LAW0_ARTSF</name>
<comment type="caution">
    <text evidence="3">The sequence shown here is derived from an EMBL/GenBank/DDBJ whole genome shotgun (WGS) entry which is preliminary data.</text>
</comment>
<gene>
    <name evidence="3" type="ORF">QYM36_008954</name>
</gene>
<dbReference type="GO" id="GO:0031012">
    <property type="term" value="C:extracellular matrix"/>
    <property type="evidence" value="ECO:0007669"/>
    <property type="project" value="TreeGrafter"/>
</dbReference>
<protein>
    <recommendedName>
        <fullName evidence="5">Cuticle protein</fullName>
    </recommendedName>
</protein>
<dbReference type="Pfam" id="PF00379">
    <property type="entry name" value="Chitin_bind_4"/>
    <property type="match status" value="1"/>
</dbReference>
<dbReference type="PROSITE" id="PS51155">
    <property type="entry name" value="CHIT_BIND_RR_2"/>
    <property type="match status" value="1"/>
</dbReference>
<dbReference type="InterPro" id="IPR000618">
    <property type="entry name" value="Insect_cuticle"/>
</dbReference>
<dbReference type="PANTHER" id="PTHR12236:SF79">
    <property type="entry name" value="CUTICULAR PROTEIN 50CB-RELATED"/>
    <property type="match status" value="1"/>
</dbReference>
<dbReference type="Proteomes" id="UP001187531">
    <property type="component" value="Unassembled WGS sequence"/>
</dbReference>
<evidence type="ECO:0000256" key="2">
    <source>
        <dbReference type="PROSITE-ProRule" id="PRU00497"/>
    </source>
</evidence>
<dbReference type="EMBL" id="JAVRJZ010000013">
    <property type="protein sequence ID" value="KAK2714570.1"/>
    <property type="molecule type" value="Genomic_DNA"/>
</dbReference>
<organism evidence="3 4">
    <name type="scientific">Artemia franciscana</name>
    <name type="common">Brine shrimp</name>
    <name type="synonym">Artemia sanfranciscana</name>
    <dbReference type="NCBI Taxonomy" id="6661"/>
    <lineage>
        <taxon>Eukaryota</taxon>
        <taxon>Metazoa</taxon>
        <taxon>Ecdysozoa</taxon>
        <taxon>Arthropoda</taxon>
        <taxon>Crustacea</taxon>
        <taxon>Branchiopoda</taxon>
        <taxon>Anostraca</taxon>
        <taxon>Artemiidae</taxon>
        <taxon>Artemia</taxon>
    </lineage>
</organism>
<dbReference type="InterPro" id="IPR031311">
    <property type="entry name" value="CHIT_BIND_RR_consensus"/>
</dbReference>
<dbReference type="AlphaFoldDB" id="A0AA88LAW0"/>
<accession>A0AA88LAW0</accession>